<evidence type="ECO:0000313" key="10">
    <source>
        <dbReference type="Proteomes" id="UP000054877"/>
    </source>
</evidence>
<dbReference type="AlphaFoldDB" id="A0A0W0ZBC5"/>
<keyword evidence="5" id="KW-0443">Lipid metabolism</keyword>
<dbReference type="InterPro" id="IPR051689">
    <property type="entry name" value="Sterol_desaturase/TMEM195"/>
</dbReference>
<dbReference type="GO" id="GO:0012505">
    <property type="term" value="C:endomembrane system"/>
    <property type="evidence" value="ECO:0007669"/>
    <property type="project" value="UniProtKB-SubCell"/>
</dbReference>
<dbReference type="InterPro" id="IPR006694">
    <property type="entry name" value="Fatty_acid_hydroxylase"/>
</dbReference>
<evidence type="ECO:0000256" key="7">
    <source>
        <dbReference type="SAM" id="Phobius"/>
    </source>
</evidence>
<dbReference type="GO" id="GO:0006643">
    <property type="term" value="P:membrane lipid metabolic process"/>
    <property type="evidence" value="ECO:0007669"/>
    <property type="project" value="TreeGrafter"/>
</dbReference>
<evidence type="ECO:0000259" key="8">
    <source>
        <dbReference type="Pfam" id="PF04116"/>
    </source>
</evidence>
<evidence type="ECO:0000256" key="3">
    <source>
        <dbReference type="ARBA" id="ARBA00022989"/>
    </source>
</evidence>
<evidence type="ECO:0000256" key="2">
    <source>
        <dbReference type="ARBA" id="ARBA00022692"/>
    </source>
</evidence>
<keyword evidence="6 7" id="KW-0472">Membrane</keyword>
<dbReference type="RefSeq" id="WP_065238350.1">
    <property type="nucleotide sequence ID" value="NZ_CAAAII010000009.1"/>
</dbReference>
<dbReference type="PANTHER" id="PTHR21624">
    <property type="entry name" value="STEROL DESATURASE-RELATED PROTEIN"/>
    <property type="match status" value="1"/>
</dbReference>
<dbReference type="GO" id="GO:0005506">
    <property type="term" value="F:iron ion binding"/>
    <property type="evidence" value="ECO:0007669"/>
    <property type="project" value="InterPro"/>
</dbReference>
<organism evidence="9 10">
    <name type="scientific">Legionella spiritensis</name>
    <dbReference type="NCBI Taxonomy" id="452"/>
    <lineage>
        <taxon>Bacteria</taxon>
        <taxon>Pseudomonadati</taxon>
        <taxon>Pseudomonadota</taxon>
        <taxon>Gammaproteobacteria</taxon>
        <taxon>Legionellales</taxon>
        <taxon>Legionellaceae</taxon>
        <taxon>Legionella</taxon>
    </lineage>
</organism>
<gene>
    <name evidence="9" type="ORF">Lspi_0173</name>
</gene>
<keyword evidence="3 7" id="KW-1133">Transmembrane helix</keyword>
<dbReference type="OrthoDB" id="9770329at2"/>
<comment type="subcellular location">
    <subcellularLocation>
        <location evidence="1">Endomembrane system</location>
        <topology evidence="1">Multi-pass membrane protein</topology>
    </subcellularLocation>
</comment>
<evidence type="ECO:0000256" key="6">
    <source>
        <dbReference type="ARBA" id="ARBA00023136"/>
    </source>
</evidence>
<keyword evidence="10" id="KW-1185">Reference proteome</keyword>
<feature type="transmembrane region" description="Helical" evidence="7">
    <location>
        <begin position="138"/>
        <end position="158"/>
    </location>
</feature>
<feature type="transmembrane region" description="Helical" evidence="7">
    <location>
        <begin position="370"/>
        <end position="388"/>
    </location>
</feature>
<proteinExistence type="predicted"/>
<dbReference type="STRING" id="452.Lspi_0173"/>
<dbReference type="EMBL" id="LNYX01000002">
    <property type="protein sequence ID" value="KTD66110.1"/>
    <property type="molecule type" value="Genomic_DNA"/>
</dbReference>
<name>A0A0W0ZBC5_LEGSP</name>
<feature type="transmembrane region" description="Helical" evidence="7">
    <location>
        <begin position="321"/>
        <end position="341"/>
    </location>
</feature>
<evidence type="ECO:0000256" key="5">
    <source>
        <dbReference type="ARBA" id="ARBA00023098"/>
    </source>
</evidence>
<dbReference type="GO" id="GO:0008610">
    <property type="term" value="P:lipid biosynthetic process"/>
    <property type="evidence" value="ECO:0007669"/>
    <property type="project" value="InterPro"/>
</dbReference>
<evidence type="ECO:0000256" key="1">
    <source>
        <dbReference type="ARBA" id="ARBA00004127"/>
    </source>
</evidence>
<dbReference type="PANTHER" id="PTHR21624:SF1">
    <property type="entry name" value="ALKYLGLYCEROL MONOOXYGENASE"/>
    <property type="match status" value="1"/>
</dbReference>
<protein>
    <submittedName>
        <fullName evidence="9">Sterol desaturase-related protein</fullName>
    </submittedName>
</protein>
<keyword evidence="2 7" id="KW-0812">Transmembrane</keyword>
<feature type="domain" description="Fatty acid hydroxylase" evidence="8">
    <location>
        <begin position="82"/>
        <end position="215"/>
    </location>
</feature>
<evidence type="ECO:0000313" key="9">
    <source>
        <dbReference type="EMBL" id="KTD66110.1"/>
    </source>
</evidence>
<dbReference type="GO" id="GO:0016020">
    <property type="term" value="C:membrane"/>
    <property type="evidence" value="ECO:0007669"/>
    <property type="project" value="GOC"/>
</dbReference>
<feature type="transmembrane region" description="Helical" evidence="7">
    <location>
        <begin position="6"/>
        <end position="24"/>
    </location>
</feature>
<dbReference type="Proteomes" id="UP000054877">
    <property type="component" value="Unassembled WGS sequence"/>
</dbReference>
<feature type="transmembrane region" description="Helical" evidence="7">
    <location>
        <begin position="294"/>
        <end position="315"/>
    </location>
</feature>
<sequence length="415" mass="47937">MESNLIVYAVPVFFFLIAAEYLVARNRHHSLYEIKDFANNVSTGILEESVSISLQGILFYAYHVVYQHAALLTINPKSVWAWFVLWIAVDFLYYWFHRGTHRIAFLWIGHSVHHQSEHYNLSVALRQGIWQSIWSPMIYLPLAWAGFPVWMFLTVLTLNTLYQFWLHTETIGKLGWLEYVFNTPSHHRVHHGKNAEYIDKNYAGSLIIWDKLFGTFQAETVPAEYGVTEPLDTWNPFYANIKVAADMVYYGQFLKKTRSRLALFFRPPEAIITELGPERFNQVKRQYTRNNQTVPVWYVLVNTSLAVVSFCYFIAGLGGSPGHSLVSAVFLLLTLLLTGVVSNGGRRVYFGEIIRSVLIVWFLVWSLNTLMLPIVAGVLFFLISYLLVFNRSFSLSTIVGELRYLIYKSLVTNKE</sequence>
<comment type="caution">
    <text evidence="9">The sequence shown here is derived from an EMBL/GenBank/DDBJ whole genome shotgun (WGS) entry which is preliminary data.</text>
</comment>
<dbReference type="PATRIC" id="fig|452.5.peg.187"/>
<dbReference type="Pfam" id="PF04116">
    <property type="entry name" value="FA_hydroxylase"/>
    <property type="match status" value="1"/>
</dbReference>
<accession>A0A0W0ZBC5</accession>
<keyword evidence="4" id="KW-0560">Oxidoreductase</keyword>
<dbReference type="GO" id="GO:0050479">
    <property type="term" value="F:glyceryl-ether monooxygenase activity"/>
    <property type="evidence" value="ECO:0007669"/>
    <property type="project" value="TreeGrafter"/>
</dbReference>
<reference evidence="9 10" key="1">
    <citation type="submission" date="2015-11" db="EMBL/GenBank/DDBJ databases">
        <title>Genomic analysis of 38 Legionella species identifies large and diverse effector repertoires.</title>
        <authorList>
            <person name="Burstein D."/>
            <person name="Amaro F."/>
            <person name="Zusman T."/>
            <person name="Lifshitz Z."/>
            <person name="Cohen O."/>
            <person name="Gilbert J.A."/>
            <person name="Pupko T."/>
            <person name="Shuman H.A."/>
            <person name="Segal G."/>
        </authorList>
    </citation>
    <scope>NUCLEOTIDE SEQUENCE [LARGE SCALE GENOMIC DNA]</scope>
    <source>
        <strain evidence="9 10">Mt.St.Helens-9</strain>
    </source>
</reference>
<evidence type="ECO:0000256" key="4">
    <source>
        <dbReference type="ARBA" id="ARBA00023002"/>
    </source>
</evidence>
<feature type="transmembrane region" description="Helical" evidence="7">
    <location>
        <begin position="79"/>
        <end position="96"/>
    </location>
</feature>